<dbReference type="SMART" id="SM00710">
    <property type="entry name" value="PbH1"/>
    <property type="match status" value="9"/>
</dbReference>
<dbReference type="SUPFAM" id="SSF49299">
    <property type="entry name" value="PKD domain"/>
    <property type="match status" value="4"/>
</dbReference>
<dbReference type="InterPro" id="IPR000601">
    <property type="entry name" value="PKD_dom"/>
</dbReference>
<dbReference type="AlphaFoldDB" id="Q468U6"/>
<evidence type="ECO:0000313" key="2">
    <source>
        <dbReference type="EMBL" id="AAZ71596.1"/>
    </source>
</evidence>
<name>Q468U6_METBF</name>
<feature type="domain" description="PKD" evidence="1">
    <location>
        <begin position="616"/>
        <end position="699"/>
    </location>
</feature>
<dbReference type="Gene3D" id="2.160.20.10">
    <property type="entry name" value="Single-stranded right-handed beta-helix, Pectin lyase-like"/>
    <property type="match status" value="2"/>
</dbReference>
<sequence>MKSLRFFVTVFALSFFYITLSSPAALAANIVIDKQTGSAESGIFHTSNYANDAACIQAALDKSKSGDTITIHEGDYYITKIIYQNGKNLKIIGEGKVTLHIKNPEKEIYGILFRGSLITNKKLNTNFNKGSSQVVLTDAYGVRKNDLIKIWKNVKWCPLDYSDQMTGEIYAVKNVNGNVVTLNQPLLRDYKLSETVKVEVYRPIQMHIQNIRVQGRGATTSHHGLAMQYCKDSSITDSWFKDIGFGAICLYSCFNVNINNNGIYNSLLPGSGYGVNVASGSAFVNIDHNHIENCRHAITGNTAERKSLNRDVFITDNTLIGGNIAGSSVVDSHPVTINYVVTKNKIYPQPGFFTFSDGTQYSTFSNNKIFGGYGGISRRGSINDGVHIYENNKFNGMSGIMYLGGKSGINNKLIIKNNVQNDGIYGIYFPGKESFRNIIISGNSFSNLSHKGVYQKFRINGVNLNISNNRFTDIKLNGIHIDGNSFKSNIVKIQNNILINVYPPTLSYGIIVKNVQNAKITGNKISKNQKPSVPVASFYASPKSGKTPLKVKFTDKSTGKLIKWKWNFGDGKSSTAQNPIHKYSKAGKYTVKLTVTNAAGSNTVTKSKYIIVTAKPVASFYASPKSGKTPLKVKFTDKSTGNPTKWKWNFGDGKSSTAQNPTHKYSKAGKYTVKLMATNAAGSNTVTKSKYIIVTAKPVASFYASPKSGKTPLKVKFTDKSTGKPIKWKWNFGDGKSSTAQNPTHKYSKAGKYTVKLMATNAAGSNTVTKSKYIIVTAKPVASFYASPKSGKTPLKVKFTDKSTGNPTKWKWNFGDGKSSTAQNPTHKYSKAGKYTVKLAVTNAAGSSTKTKSKYINVI</sequence>
<dbReference type="InterPro" id="IPR012334">
    <property type="entry name" value="Pectin_lyas_fold"/>
</dbReference>
<evidence type="ECO:0000259" key="1">
    <source>
        <dbReference type="PROSITE" id="PS50093"/>
    </source>
</evidence>
<dbReference type="Gene3D" id="2.60.40.10">
    <property type="entry name" value="Immunoglobulins"/>
    <property type="match status" value="4"/>
</dbReference>
<dbReference type="HOGENOM" id="CLU_012499_1_0_2"/>
<feature type="domain" description="PKD" evidence="1">
    <location>
        <begin position="780"/>
        <end position="859"/>
    </location>
</feature>
<dbReference type="Pfam" id="PF18911">
    <property type="entry name" value="PKD_4"/>
    <property type="match status" value="4"/>
</dbReference>
<dbReference type="OrthoDB" id="137404at2157"/>
<feature type="domain" description="PKD" evidence="1">
    <location>
        <begin position="698"/>
        <end position="781"/>
    </location>
</feature>
<dbReference type="InterPro" id="IPR022409">
    <property type="entry name" value="PKD/Chitinase_dom"/>
</dbReference>
<dbReference type="SUPFAM" id="SSF51126">
    <property type="entry name" value="Pectin lyase-like"/>
    <property type="match status" value="2"/>
</dbReference>
<dbReference type="FunFam" id="2.60.40.10:FF:000270">
    <property type="entry name" value="Cell surface protein"/>
    <property type="match status" value="4"/>
</dbReference>
<dbReference type="KEGG" id="mba:Mbar_A2692"/>
<dbReference type="PANTHER" id="PTHR36842">
    <property type="entry name" value="PROTEIN TOLB HOMOLOG"/>
    <property type="match status" value="1"/>
</dbReference>
<protein>
    <recommendedName>
        <fullName evidence="1">PKD domain-containing protein</fullName>
    </recommendedName>
</protein>
<dbReference type="CDD" id="cd00146">
    <property type="entry name" value="PKD"/>
    <property type="match status" value="4"/>
</dbReference>
<dbReference type="EMBL" id="CP000099">
    <property type="protein sequence ID" value="AAZ71596.1"/>
    <property type="molecule type" value="Genomic_DNA"/>
</dbReference>
<dbReference type="InterPro" id="IPR006626">
    <property type="entry name" value="PbH1"/>
</dbReference>
<dbReference type="SMART" id="SM00089">
    <property type="entry name" value="PKD"/>
    <property type="match status" value="4"/>
</dbReference>
<proteinExistence type="predicted"/>
<dbReference type="InterPro" id="IPR013783">
    <property type="entry name" value="Ig-like_fold"/>
</dbReference>
<dbReference type="PANTHER" id="PTHR36842:SF1">
    <property type="entry name" value="PROTEIN TOLB"/>
    <property type="match status" value="1"/>
</dbReference>
<dbReference type="InterPro" id="IPR011050">
    <property type="entry name" value="Pectin_lyase_fold/virulence"/>
</dbReference>
<reference evidence="2" key="1">
    <citation type="submission" date="2006-06" db="EMBL/GenBank/DDBJ databases">
        <title>Complete sequence of chromosome 1 of Methanosarcina barkeri str. fusaro.</title>
        <authorList>
            <person name="Copeland A."/>
            <person name="Lucas S."/>
            <person name="Lapidus A."/>
            <person name="Barry K."/>
            <person name="Detter J.C."/>
            <person name="Glavina T."/>
            <person name="Hammon N."/>
            <person name="Israni S."/>
            <person name="Pitluck S."/>
            <person name="Goodwin L.A."/>
            <person name="Saunders E.H."/>
            <person name="Schmutz J."/>
            <person name="Larimer F."/>
            <person name="Land M."/>
            <person name="Anderson I."/>
            <person name="Richardson P."/>
        </authorList>
    </citation>
    <scope>NUCLEOTIDE SEQUENCE</scope>
    <source>
        <strain evidence="2">Fusaro</strain>
    </source>
</reference>
<dbReference type="eggNOG" id="arCOG02510">
    <property type="taxonomic scope" value="Archaea"/>
</dbReference>
<dbReference type="eggNOG" id="arCOG02527">
    <property type="taxonomic scope" value="Archaea"/>
</dbReference>
<accession>Q468U6</accession>
<gene>
    <name evidence="2" type="ordered locus">Mbar_A2692</name>
</gene>
<dbReference type="InterPro" id="IPR035986">
    <property type="entry name" value="PKD_dom_sf"/>
</dbReference>
<dbReference type="PROSITE" id="PS50093">
    <property type="entry name" value="PKD"/>
    <property type="match status" value="4"/>
</dbReference>
<feature type="domain" description="PKD" evidence="1">
    <location>
        <begin position="534"/>
        <end position="617"/>
    </location>
</feature>
<organism evidence="2">
    <name type="scientific">Methanosarcina barkeri (strain Fusaro / DSM 804)</name>
    <dbReference type="NCBI Taxonomy" id="269797"/>
    <lineage>
        <taxon>Archaea</taxon>
        <taxon>Methanobacteriati</taxon>
        <taxon>Methanobacteriota</taxon>
        <taxon>Stenosarchaea group</taxon>
        <taxon>Methanomicrobia</taxon>
        <taxon>Methanosarcinales</taxon>
        <taxon>Methanosarcinaceae</taxon>
        <taxon>Methanosarcina</taxon>
    </lineage>
</organism>
<dbReference type="PaxDb" id="269797-Mbar_A2692"/>